<evidence type="ECO:0000313" key="2">
    <source>
        <dbReference type="EMBL" id="EJK50140.1"/>
    </source>
</evidence>
<feature type="region of interest" description="Disordered" evidence="1">
    <location>
        <begin position="196"/>
        <end position="219"/>
    </location>
</feature>
<proteinExistence type="predicted"/>
<comment type="caution">
    <text evidence="2">The sequence shown here is derived from an EMBL/GenBank/DDBJ whole genome shotgun (WGS) entry which is preliminary data.</text>
</comment>
<sequence>MVNSFYTAFGIDPQSPYSAKKLLTQTYDGRGIVPSSGSSASQRVVELLKPHDDHRYVIPRPPPEGLVRDEPRHVLPPQVPQVGHVLVRVHVGAVLRRGVEPLVHVRHDLLARHDVPQTVAREEDELVLGTEGEALHLDLARDGRLREAVADGAAEAQVPNPPDLAVVVVLDPLPHGEDASLLPLVVRLVVPGEVDGAAGPAEDAPAVADVGREEGPAAG</sequence>
<dbReference type="AlphaFoldDB" id="K0RAD5"/>
<reference evidence="2 3" key="1">
    <citation type="journal article" date="2012" name="Genome Biol.">
        <title>Genome and low-iron response of an oceanic diatom adapted to chronic iron limitation.</title>
        <authorList>
            <person name="Lommer M."/>
            <person name="Specht M."/>
            <person name="Roy A.S."/>
            <person name="Kraemer L."/>
            <person name="Andreson R."/>
            <person name="Gutowska M.A."/>
            <person name="Wolf J."/>
            <person name="Bergner S.V."/>
            <person name="Schilhabel M.B."/>
            <person name="Klostermeier U.C."/>
            <person name="Beiko R.G."/>
            <person name="Rosenstiel P."/>
            <person name="Hippler M."/>
            <person name="Laroche J."/>
        </authorList>
    </citation>
    <scope>NUCLEOTIDE SEQUENCE [LARGE SCALE GENOMIC DNA]</scope>
    <source>
        <strain evidence="2 3">CCMP1005</strain>
    </source>
</reference>
<keyword evidence="3" id="KW-1185">Reference proteome</keyword>
<organism evidence="2 3">
    <name type="scientific">Thalassiosira oceanica</name>
    <name type="common">Marine diatom</name>
    <dbReference type="NCBI Taxonomy" id="159749"/>
    <lineage>
        <taxon>Eukaryota</taxon>
        <taxon>Sar</taxon>
        <taxon>Stramenopiles</taxon>
        <taxon>Ochrophyta</taxon>
        <taxon>Bacillariophyta</taxon>
        <taxon>Coscinodiscophyceae</taxon>
        <taxon>Thalassiosirophycidae</taxon>
        <taxon>Thalassiosirales</taxon>
        <taxon>Thalassiosiraceae</taxon>
        <taxon>Thalassiosira</taxon>
    </lineage>
</organism>
<feature type="compositionally biased region" description="Low complexity" evidence="1">
    <location>
        <begin position="196"/>
        <end position="209"/>
    </location>
</feature>
<feature type="non-terminal residue" evidence="2">
    <location>
        <position position="219"/>
    </location>
</feature>
<feature type="compositionally biased region" description="Basic and acidic residues" evidence="1">
    <location>
        <begin position="210"/>
        <end position="219"/>
    </location>
</feature>
<evidence type="ECO:0000256" key="1">
    <source>
        <dbReference type="SAM" id="MobiDB-lite"/>
    </source>
</evidence>
<dbReference type="Proteomes" id="UP000266841">
    <property type="component" value="Unassembled WGS sequence"/>
</dbReference>
<gene>
    <name evidence="2" type="ORF">THAOC_30920</name>
</gene>
<accession>K0RAD5</accession>
<protein>
    <submittedName>
        <fullName evidence="2">Uncharacterized protein</fullName>
    </submittedName>
</protein>
<dbReference type="EMBL" id="AGNL01044160">
    <property type="protein sequence ID" value="EJK50140.1"/>
    <property type="molecule type" value="Genomic_DNA"/>
</dbReference>
<evidence type="ECO:0000313" key="3">
    <source>
        <dbReference type="Proteomes" id="UP000266841"/>
    </source>
</evidence>
<name>K0RAD5_THAOC</name>